<dbReference type="Pfam" id="PF11716">
    <property type="entry name" value="MDMPI_N"/>
    <property type="match status" value="1"/>
</dbReference>
<dbReference type="Gene3D" id="1.20.120.450">
    <property type="entry name" value="dinb family like domain"/>
    <property type="match status" value="1"/>
</dbReference>
<protein>
    <submittedName>
        <fullName evidence="2">Uncharacterized protein (TIGR03086 family)</fullName>
    </submittedName>
</protein>
<dbReference type="InterPro" id="IPR017520">
    <property type="entry name" value="CHP03086"/>
</dbReference>
<dbReference type="RefSeq" id="WP_179667045.1">
    <property type="nucleotide sequence ID" value="NZ_JACCFP010000001.1"/>
</dbReference>
<proteinExistence type="predicted"/>
<dbReference type="InterPro" id="IPR017517">
    <property type="entry name" value="Maleyloyr_isom"/>
</dbReference>
<dbReference type="Proteomes" id="UP000530424">
    <property type="component" value="Unassembled WGS sequence"/>
</dbReference>
<evidence type="ECO:0000313" key="3">
    <source>
        <dbReference type="Proteomes" id="UP000530424"/>
    </source>
</evidence>
<keyword evidence="3" id="KW-1185">Reference proteome</keyword>
<dbReference type="InterPro" id="IPR024344">
    <property type="entry name" value="MDMPI_metal-binding"/>
</dbReference>
<dbReference type="InterPro" id="IPR034660">
    <property type="entry name" value="DinB/YfiT-like"/>
</dbReference>
<accession>A0A853BX09</accession>
<feature type="domain" description="Mycothiol-dependent maleylpyruvate isomerase metal-binding" evidence="1">
    <location>
        <begin position="12"/>
        <end position="115"/>
    </location>
</feature>
<sequence length="174" mass="18630">MDALVPVLVNALDQAGDVLDHVHADNVDAPTPCTDWNVGALAAHLVATPGNFLTMMRGEQPDWSAPPPELSEGWGGEFRTHADDLAHHWHELDGDPPVPAGMQVAELAVHTWDLATALGRPIGELDPEVARVAVDFLRASLKPEMRGEVFDAERPAPPGAGPYEELAAFAGREL</sequence>
<name>A0A853BX09_9ACTN</name>
<gene>
    <name evidence="2" type="ORF">HNR19_001158</name>
</gene>
<dbReference type="AlphaFoldDB" id="A0A853BX09"/>
<evidence type="ECO:0000259" key="1">
    <source>
        <dbReference type="Pfam" id="PF11716"/>
    </source>
</evidence>
<dbReference type="NCBIfam" id="TIGR03083">
    <property type="entry name" value="maleylpyruvate isomerase family mycothiol-dependent enzyme"/>
    <property type="match status" value="1"/>
</dbReference>
<dbReference type="NCBIfam" id="TIGR03086">
    <property type="entry name" value="TIGR03086 family metal-binding protein"/>
    <property type="match status" value="1"/>
</dbReference>
<dbReference type="EMBL" id="JACCFP010000001">
    <property type="protein sequence ID" value="NYJ00460.1"/>
    <property type="molecule type" value="Genomic_DNA"/>
</dbReference>
<organism evidence="2 3">
    <name type="scientific">Nocardioides thalensis</name>
    <dbReference type="NCBI Taxonomy" id="1914755"/>
    <lineage>
        <taxon>Bacteria</taxon>
        <taxon>Bacillati</taxon>
        <taxon>Actinomycetota</taxon>
        <taxon>Actinomycetes</taxon>
        <taxon>Propionibacteriales</taxon>
        <taxon>Nocardioidaceae</taxon>
        <taxon>Nocardioides</taxon>
    </lineage>
</organism>
<comment type="caution">
    <text evidence="2">The sequence shown here is derived from an EMBL/GenBank/DDBJ whole genome shotgun (WGS) entry which is preliminary data.</text>
</comment>
<dbReference type="GO" id="GO:0046872">
    <property type="term" value="F:metal ion binding"/>
    <property type="evidence" value="ECO:0007669"/>
    <property type="project" value="InterPro"/>
</dbReference>
<evidence type="ECO:0000313" key="2">
    <source>
        <dbReference type="EMBL" id="NYJ00460.1"/>
    </source>
</evidence>
<reference evidence="2 3" key="1">
    <citation type="submission" date="2020-07" db="EMBL/GenBank/DDBJ databases">
        <title>Sequencing the genomes of 1000 actinobacteria strains.</title>
        <authorList>
            <person name="Klenk H.-P."/>
        </authorList>
    </citation>
    <scope>NUCLEOTIDE SEQUENCE [LARGE SCALE GENOMIC DNA]</scope>
    <source>
        <strain evidence="2 3">DSM 103833</strain>
    </source>
</reference>
<dbReference type="SUPFAM" id="SSF109854">
    <property type="entry name" value="DinB/YfiT-like putative metalloenzymes"/>
    <property type="match status" value="1"/>
</dbReference>